<dbReference type="Pfam" id="PF08905">
    <property type="entry name" value="DUF1850"/>
    <property type="match status" value="1"/>
</dbReference>
<accession>A0A640WAQ6</accession>
<dbReference type="InterPro" id="IPR015001">
    <property type="entry name" value="DUF1850"/>
</dbReference>
<proteinExistence type="predicted"/>
<gene>
    <name evidence="1" type="ORF">F0A16_19850</name>
</gene>
<keyword evidence="2" id="KW-1185">Reference proteome</keyword>
<dbReference type="EMBL" id="VTPX01000018">
    <property type="protein sequence ID" value="KAA0015697.1"/>
    <property type="molecule type" value="Genomic_DNA"/>
</dbReference>
<name>A0A640WAQ6_9GAMM</name>
<dbReference type="Proteomes" id="UP000466024">
    <property type="component" value="Unassembled WGS sequence"/>
</dbReference>
<dbReference type="AlphaFoldDB" id="A0A640WAQ6"/>
<comment type="caution">
    <text evidence="1">The sequence shown here is derived from an EMBL/GenBank/DDBJ whole genome shotgun (WGS) entry which is preliminary data.</text>
</comment>
<sequence>MTRKTGLSLAAVAILTIATALYPLPWLVVRDGPQWRFAFPGWQGTTFTLRWMHSVEKEDWEEWFEVTADDAIEITGTRFKTFGAGVPSHAGTETHLEDGWVVMTGIDRVVDPLAVQAAVEEHYRLIFAGHTIPLSRGDPPVILTFSILRVPLWQVLPALVRPWLS</sequence>
<organism evidence="1 2">
    <name type="scientific">Salinicola corii</name>
    <dbReference type="NCBI Taxonomy" id="2606937"/>
    <lineage>
        <taxon>Bacteria</taxon>
        <taxon>Pseudomonadati</taxon>
        <taxon>Pseudomonadota</taxon>
        <taxon>Gammaproteobacteria</taxon>
        <taxon>Oceanospirillales</taxon>
        <taxon>Halomonadaceae</taxon>
        <taxon>Salinicola</taxon>
    </lineage>
</organism>
<reference evidence="1 2" key="1">
    <citation type="submission" date="2019-08" db="EMBL/GenBank/DDBJ databases">
        <title>Bioinformatics analysis of the strain L3 and L5.</title>
        <authorList>
            <person name="Li X."/>
        </authorList>
    </citation>
    <scope>NUCLEOTIDE SEQUENCE [LARGE SCALE GENOMIC DNA]</scope>
    <source>
        <strain evidence="1 2">L3</strain>
    </source>
</reference>
<evidence type="ECO:0000313" key="1">
    <source>
        <dbReference type="EMBL" id="KAA0015697.1"/>
    </source>
</evidence>
<dbReference type="RefSeq" id="WP_149437513.1">
    <property type="nucleotide sequence ID" value="NZ_VTPX01000018.1"/>
</dbReference>
<evidence type="ECO:0000313" key="2">
    <source>
        <dbReference type="Proteomes" id="UP000466024"/>
    </source>
</evidence>
<protein>
    <submittedName>
        <fullName evidence="1">DUF1850 domain-containing protein</fullName>
    </submittedName>
</protein>